<evidence type="ECO:0000313" key="2">
    <source>
        <dbReference type="EMBL" id="RKO72202.1"/>
    </source>
</evidence>
<organism evidence="2 3">
    <name type="scientific">Sphingobacterium puteale</name>
    <dbReference type="NCBI Taxonomy" id="2420510"/>
    <lineage>
        <taxon>Bacteria</taxon>
        <taxon>Pseudomonadati</taxon>
        <taxon>Bacteroidota</taxon>
        <taxon>Sphingobacteriia</taxon>
        <taxon>Sphingobacteriales</taxon>
        <taxon>Sphingobacteriaceae</taxon>
        <taxon>Sphingobacterium</taxon>
    </lineage>
</organism>
<dbReference type="EMBL" id="RBWS01000006">
    <property type="protein sequence ID" value="RKO72202.1"/>
    <property type="molecule type" value="Genomic_DNA"/>
</dbReference>
<dbReference type="Proteomes" id="UP000282423">
    <property type="component" value="Unassembled WGS sequence"/>
</dbReference>
<dbReference type="OrthoDB" id="707821at2"/>
<dbReference type="AlphaFoldDB" id="A0A420W0V9"/>
<accession>A0A420W0V9</accession>
<sequence>MRKHSYITLLFIAAVGSLRAQTVTTKLVPIHLAASFDRVKEAIPDISDQLLDSKMLIRPLASTDTTASFEIEEQGISIETLVDNEKEYNKLVSAAANDVSKPSIHILYHYTLKDKKSRVKPPRKIFFFPEYGVIWTLTVRKIAEKETKIVLEYKSLASAFAEKIESEFKGDHYYNNKMVKIAVNDKRMRTLIEQILINQMHVDRDYPAPTYPARN</sequence>
<reference evidence="2 3" key="1">
    <citation type="submission" date="2018-10" db="EMBL/GenBank/DDBJ databases">
        <title>Sphingobacterium sp. M05W1-28.</title>
        <authorList>
            <person name="Cai H."/>
        </authorList>
    </citation>
    <scope>NUCLEOTIDE SEQUENCE [LARGE SCALE GENOMIC DNA]</scope>
    <source>
        <strain evidence="2 3">M05W1-28</strain>
    </source>
</reference>
<evidence type="ECO:0000256" key="1">
    <source>
        <dbReference type="SAM" id="SignalP"/>
    </source>
</evidence>
<name>A0A420W0V9_9SPHI</name>
<proteinExistence type="predicted"/>
<feature type="chain" id="PRO_5019131491" evidence="1">
    <location>
        <begin position="21"/>
        <end position="215"/>
    </location>
</feature>
<keyword evidence="1" id="KW-0732">Signal</keyword>
<comment type="caution">
    <text evidence="2">The sequence shown here is derived from an EMBL/GenBank/DDBJ whole genome shotgun (WGS) entry which is preliminary data.</text>
</comment>
<dbReference type="RefSeq" id="WP_121123343.1">
    <property type="nucleotide sequence ID" value="NZ_RBWS01000006.1"/>
</dbReference>
<gene>
    <name evidence="2" type="ORF">D7322_08925</name>
</gene>
<keyword evidence="3" id="KW-1185">Reference proteome</keyword>
<evidence type="ECO:0000313" key="3">
    <source>
        <dbReference type="Proteomes" id="UP000282423"/>
    </source>
</evidence>
<protein>
    <submittedName>
        <fullName evidence="2">Transcriptional regulator</fullName>
    </submittedName>
</protein>
<feature type="signal peptide" evidence="1">
    <location>
        <begin position="1"/>
        <end position="20"/>
    </location>
</feature>